<sequence>MDHIPVEVLEQVFNKIRCVDLFPIAPVSEYWRNAIEGIVKRRIFKSEVRKSKAKILDLADCHFIIRKSNSNVLPRARRKNVQRKELAKSVRRTLSPFVTSTTPSTRFGKRHQCLRFGIDELCVSSEILNSLQPKITFSFAGSHKIFRDLRQCTLEVLDSNDRPIETKTLSRPFSKFENSLIIEKYGVGVRSVQILFTFGKDKVLPLGSNQLLYLGSILKLSIDNHCDCCFNFNGDIC</sequence>
<dbReference type="PROSITE" id="PS50181">
    <property type="entry name" value="FBOX"/>
    <property type="match status" value="1"/>
</dbReference>
<organism evidence="2 3">
    <name type="scientific">Cloeon dipterum</name>
    <dbReference type="NCBI Taxonomy" id="197152"/>
    <lineage>
        <taxon>Eukaryota</taxon>
        <taxon>Metazoa</taxon>
        <taxon>Ecdysozoa</taxon>
        <taxon>Arthropoda</taxon>
        <taxon>Hexapoda</taxon>
        <taxon>Insecta</taxon>
        <taxon>Pterygota</taxon>
        <taxon>Palaeoptera</taxon>
        <taxon>Ephemeroptera</taxon>
        <taxon>Pisciforma</taxon>
        <taxon>Baetidae</taxon>
        <taxon>Cloeon</taxon>
    </lineage>
</organism>
<dbReference type="InterPro" id="IPR001810">
    <property type="entry name" value="F-box_dom"/>
</dbReference>
<dbReference type="AlphaFoldDB" id="A0A8S1DUT5"/>
<dbReference type="InterPro" id="IPR036047">
    <property type="entry name" value="F-box-like_dom_sf"/>
</dbReference>
<comment type="caution">
    <text evidence="2">The sequence shown here is derived from an EMBL/GenBank/DDBJ whole genome shotgun (WGS) entry which is preliminary data.</text>
</comment>
<evidence type="ECO:0000313" key="3">
    <source>
        <dbReference type="Proteomes" id="UP000494165"/>
    </source>
</evidence>
<reference evidence="2 3" key="1">
    <citation type="submission" date="2020-04" db="EMBL/GenBank/DDBJ databases">
        <authorList>
            <person name="Alioto T."/>
            <person name="Alioto T."/>
            <person name="Gomez Garrido J."/>
        </authorList>
    </citation>
    <scope>NUCLEOTIDE SEQUENCE [LARGE SCALE GENOMIC DNA]</scope>
</reference>
<keyword evidence="3" id="KW-1185">Reference proteome</keyword>
<dbReference type="EMBL" id="CADEPI010000344">
    <property type="protein sequence ID" value="CAB3384293.1"/>
    <property type="molecule type" value="Genomic_DNA"/>
</dbReference>
<gene>
    <name evidence="2" type="ORF">CLODIP_2_CD12038</name>
</gene>
<dbReference type="Proteomes" id="UP000494165">
    <property type="component" value="Unassembled WGS sequence"/>
</dbReference>
<feature type="domain" description="F-box" evidence="1">
    <location>
        <begin position="1"/>
        <end position="47"/>
    </location>
</feature>
<evidence type="ECO:0000259" key="1">
    <source>
        <dbReference type="PROSITE" id="PS50181"/>
    </source>
</evidence>
<name>A0A8S1DUT5_9INSE</name>
<protein>
    <recommendedName>
        <fullName evidence="1">F-box domain-containing protein</fullName>
    </recommendedName>
</protein>
<dbReference type="SUPFAM" id="SSF81383">
    <property type="entry name" value="F-box domain"/>
    <property type="match status" value="1"/>
</dbReference>
<proteinExistence type="predicted"/>
<accession>A0A8S1DUT5</accession>
<evidence type="ECO:0000313" key="2">
    <source>
        <dbReference type="EMBL" id="CAB3384293.1"/>
    </source>
</evidence>